<dbReference type="EMBL" id="JAUJYN010000011">
    <property type="protein sequence ID" value="KAK1260158.1"/>
    <property type="molecule type" value="Genomic_DNA"/>
</dbReference>
<feature type="domain" description="Bulb-type lectin" evidence="4">
    <location>
        <begin position="19"/>
        <end position="136"/>
    </location>
</feature>
<dbReference type="PANTHER" id="PTHR32444">
    <property type="entry name" value="BULB-TYPE LECTIN DOMAIN-CONTAINING PROTEIN"/>
    <property type="match status" value="1"/>
</dbReference>
<keyword evidence="2" id="KW-1015">Disulfide bond</keyword>
<dbReference type="Gene3D" id="2.90.10.10">
    <property type="entry name" value="Bulb-type lectin domain"/>
    <property type="match status" value="1"/>
</dbReference>
<reference evidence="5" key="1">
    <citation type="journal article" date="2023" name="Nat. Commun.">
        <title>Diploid and tetraploid genomes of Acorus and the evolution of monocots.</title>
        <authorList>
            <person name="Ma L."/>
            <person name="Liu K.W."/>
            <person name="Li Z."/>
            <person name="Hsiao Y.Y."/>
            <person name="Qi Y."/>
            <person name="Fu T."/>
            <person name="Tang G.D."/>
            <person name="Zhang D."/>
            <person name="Sun W.H."/>
            <person name="Liu D.K."/>
            <person name="Li Y."/>
            <person name="Chen G.Z."/>
            <person name="Liu X.D."/>
            <person name="Liao X.Y."/>
            <person name="Jiang Y.T."/>
            <person name="Yu X."/>
            <person name="Hao Y."/>
            <person name="Huang J."/>
            <person name="Zhao X.W."/>
            <person name="Ke S."/>
            <person name="Chen Y.Y."/>
            <person name="Wu W.L."/>
            <person name="Hsu J.L."/>
            <person name="Lin Y.F."/>
            <person name="Huang M.D."/>
            <person name="Li C.Y."/>
            <person name="Huang L."/>
            <person name="Wang Z.W."/>
            <person name="Zhao X."/>
            <person name="Zhong W.Y."/>
            <person name="Peng D.H."/>
            <person name="Ahmad S."/>
            <person name="Lan S."/>
            <person name="Zhang J.S."/>
            <person name="Tsai W.C."/>
            <person name="Van de Peer Y."/>
            <person name="Liu Z.J."/>
        </authorList>
    </citation>
    <scope>NUCLEOTIDE SEQUENCE</scope>
    <source>
        <strain evidence="5">SCP</strain>
    </source>
</reference>
<dbReference type="InterPro" id="IPR000858">
    <property type="entry name" value="S_locus_glycoprot_dom"/>
</dbReference>
<evidence type="ECO:0000256" key="3">
    <source>
        <dbReference type="SAM" id="SignalP"/>
    </source>
</evidence>
<dbReference type="Pfam" id="PF00954">
    <property type="entry name" value="S_locus_glycop"/>
    <property type="match status" value="1"/>
</dbReference>
<dbReference type="InterPro" id="IPR036426">
    <property type="entry name" value="Bulb-type_lectin_dom_sf"/>
</dbReference>
<dbReference type="SMART" id="SM00108">
    <property type="entry name" value="B_lectin"/>
    <property type="match status" value="1"/>
</dbReference>
<feature type="signal peptide" evidence="3">
    <location>
        <begin position="1"/>
        <end position="21"/>
    </location>
</feature>
<dbReference type="SUPFAM" id="SSF51110">
    <property type="entry name" value="alpha-D-mannose-specific plant lectins"/>
    <property type="match status" value="1"/>
</dbReference>
<dbReference type="InterPro" id="IPR001480">
    <property type="entry name" value="Bulb-type_lectin_dom"/>
</dbReference>
<evidence type="ECO:0000313" key="5">
    <source>
        <dbReference type="EMBL" id="KAK1260158.1"/>
    </source>
</evidence>
<name>A0AAV9A7C7_ACOGR</name>
<dbReference type="Proteomes" id="UP001179952">
    <property type="component" value="Unassembled WGS sequence"/>
</dbReference>
<dbReference type="GO" id="GO:0016301">
    <property type="term" value="F:kinase activity"/>
    <property type="evidence" value="ECO:0007669"/>
    <property type="project" value="UniProtKB-KW"/>
</dbReference>
<dbReference type="PANTHER" id="PTHR32444:SF198">
    <property type="entry name" value="BULB-TYPE LECTIN DOMAIN-CONTAINING PROTEIN"/>
    <property type="match status" value="1"/>
</dbReference>
<dbReference type="AlphaFoldDB" id="A0AAV9A7C7"/>
<sequence>MSTTIILSFLQLLHGIADVDRITPDTPNAVNKTIISPGKSFALGFFNSSGNLYVGIWYNNIPGPRTVVWITNRDRPLNDPTSVFTLTQSGNLAILDAKGITYWSSNTSDGTEAVLLDTGNLILLGNGSESSRVWQSFDDPTDTLLPGMRLGSNSKTGVVGKLVSWRDDSDPSLGEFSFGVDPGTLFQMVTWKGSDPYWRRHLWNDSLLRVTSDTNGSMDSVLKLIPNDMEAYITFSSNALGRVLGLYLILYERALYVGFLDAKGGAVPVGLDGKLKMMYWEDSIKNWTVNWVRPERPCDLYDRCGPNGICDDSFLAQTCSCLQGFEPQSQKDWEVGTGQGGA</sequence>
<gene>
    <name evidence="5" type="ORF">QJS04_geneDACA019121</name>
</gene>
<evidence type="ECO:0000313" key="6">
    <source>
        <dbReference type="Proteomes" id="UP001179952"/>
    </source>
</evidence>
<evidence type="ECO:0000256" key="1">
    <source>
        <dbReference type="ARBA" id="ARBA00022729"/>
    </source>
</evidence>
<keyword evidence="6" id="KW-1185">Reference proteome</keyword>
<reference evidence="5" key="2">
    <citation type="submission" date="2023-06" db="EMBL/GenBank/DDBJ databases">
        <authorList>
            <person name="Ma L."/>
            <person name="Liu K.-W."/>
            <person name="Li Z."/>
            <person name="Hsiao Y.-Y."/>
            <person name="Qi Y."/>
            <person name="Fu T."/>
            <person name="Tang G."/>
            <person name="Zhang D."/>
            <person name="Sun W.-H."/>
            <person name="Liu D.-K."/>
            <person name="Li Y."/>
            <person name="Chen G.-Z."/>
            <person name="Liu X.-D."/>
            <person name="Liao X.-Y."/>
            <person name="Jiang Y.-T."/>
            <person name="Yu X."/>
            <person name="Hao Y."/>
            <person name="Huang J."/>
            <person name="Zhao X.-W."/>
            <person name="Ke S."/>
            <person name="Chen Y.-Y."/>
            <person name="Wu W.-L."/>
            <person name="Hsu J.-L."/>
            <person name="Lin Y.-F."/>
            <person name="Huang M.-D."/>
            <person name="Li C.-Y."/>
            <person name="Huang L."/>
            <person name="Wang Z.-W."/>
            <person name="Zhao X."/>
            <person name="Zhong W.-Y."/>
            <person name="Peng D.-H."/>
            <person name="Ahmad S."/>
            <person name="Lan S."/>
            <person name="Zhang J.-S."/>
            <person name="Tsai W.-C."/>
            <person name="Van De Peer Y."/>
            <person name="Liu Z.-J."/>
        </authorList>
    </citation>
    <scope>NUCLEOTIDE SEQUENCE</scope>
    <source>
        <strain evidence="5">SCP</strain>
        <tissue evidence="5">Leaves</tissue>
    </source>
</reference>
<protein>
    <submittedName>
        <fullName evidence="5">G-type lectin S-receptor-like serine/threonine-protein kinase</fullName>
    </submittedName>
</protein>
<proteinExistence type="predicted"/>
<dbReference type="GO" id="GO:0051707">
    <property type="term" value="P:response to other organism"/>
    <property type="evidence" value="ECO:0007669"/>
    <property type="project" value="UniProtKB-ARBA"/>
</dbReference>
<keyword evidence="5" id="KW-0808">Transferase</keyword>
<organism evidence="5 6">
    <name type="scientific">Acorus gramineus</name>
    <name type="common">Dwarf sweet flag</name>
    <dbReference type="NCBI Taxonomy" id="55184"/>
    <lineage>
        <taxon>Eukaryota</taxon>
        <taxon>Viridiplantae</taxon>
        <taxon>Streptophyta</taxon>
        <taxon>Embryophyta</taxon>
        <taxon>Tracheophyta</taxon>
        <taxon>Spermatophyta</taxon>
        <taxon>Magnoliopsida</taxon>
        <taxon>Liliopsida</taxon>
        <taxon>Acoraceae</taxon>
        <taxon>Acorus</taxon>
    </lineage>
</organism>
<evidence type="ECO:0000256" key="2">
    <source>
        <dbReference type="ARBA" id="ARBA00023157"/>
    </source>
</evidence>
<keyword evidence="1 3" id="KW-0732">Signal</keyword>
<dbReference type="PROSITE" id="PS50927">
    <property type="entry name" value="BULB_LECTIN"/>
    <property type="match status" value="1"/>
</dbReference>
<dbReference type="CDD" id="cd00028">
    <property type="entry name" value="B_lectin"/>
    <property type="match status" value="1"/>
</dbReference>
<accession>A0AAV9A7C7</accession>
<dbReference type="Pfam" id="PF01453">
    <property type="entry name" value="B_lectin"/>
    <property type="match status" value="1"/>
</dbReference>
<keyword evidence="5" id="KW-0418">Kinase</keyword>
<dbReference type="GO" id="GO:0048544">
    <property type="term" value="P:recognition of pollen"/>
    <property type="evidence" value="ECO:0007669"/>
    <property type="project" value="InterPro"/>
</dbReference>
<evidence type="ECO:0000259" key="4">
    <source>
        <dbReference type="PROSITE" id="PS50927"/>
    </source>
</evidence>
<feature type="chain" id="PRO_5043317109" evidence="3">
    <location>
        <begin position="22"/>
        <end position="342"/>
    </location>
</feature>
<comment type="caution">
    <text evidence="5">The sequence shown here is derived from an EMBL/GenBank/DDBJ whole genome shotgun (WGS) entry which is preliminary data.</text>
</comment>